<evidence type="ECO:0000256" key="3">
    <source>
        <dbReference type="ARBA" id="ARBA00023004"/>
    </source>
</evidence>
<dbReference type="Gene3D" id="3.30.413.10">
    <property type="entry name" value="Sulfite Reductase Hemoprotein, domain 1"/>
    <property type="match status" value="1"/>
</dbReference>
<proteinExistence type="predicted"/>
<dbReference type="Pfam" id="PF01077">
    <property type="entry name" value="NIR_SIR"/>
    <property type="match status" value="1"/>
</dbReference>
<keyword evidence="1" id="KW-0004">4Fe-4S</keyword>
<dbReference type="EMBL" id="QMIF01000042">
    <property type="protein sequence ID" value="TVM29778.1"/>
    <property type="molecule type" value="Genomic_DNA"/>
</dbReference>
<comment type="caution">
    <text evidence="6">The sequence shown here is derived from an EMBL/GenBank/DDBJ whole genome shotgun (WGS) entry which is preliminary data.</text>
</comment>
<dbReference type="InterPro" id="IPR045854">
    <property type="entry name" value="NO2/SO3_Rdtase_4Fe4S_sf"/>
</dbReference>
<dbReference type="InterPro" id="IPR006067">
    <property type="entry name" value="NO2/SO3_Rdtase_4Fe4S_dom"/>
</dbReference>
<evidence type="ECO:0000313" key="7">
    <source>
        <dbReference type="Proteomes" id="UP000434052"/>
    </source>
</evidence>
<dbReference type="GO" id="GO:0020037">
    <property type="term" value="F:heme binding"/>
    <property type="evidence" value="ECO:0007669"/>
    <property type="project" value="InterPro"/>
</dbReference>
<dbReference type="InterPro" id="IPR006066">
    <property type="entry name" value="NO2/SO3_Rdtase_FeS/sirohaem_BS"/>
</dbReference>
<keyword evidence="4" id="KW-0411">Iron-sulfur</keyword>
<name>A0A6P1ZAF3_9BACT</name>
<keyword evidence="3" id="KW-0408">Iron</keyword>
<dbReference type="GO" id="GO:0046872">
    <property type="term" value="F:metal ion binding"/>
    <property type="evidence" value="ECO:0007669"/>
    <property type="project" value="UniProtKB-KW"/>
</dbReference>
<evidence type="ECO:0000259" key="5">
    <source>
        <dbReference type="Pfam" id="PF01077"/>
    </source>
</evidence>
<dbReference type="PROSITE" id="PS00365">
    <property type="entry name" value="NIR_SIR"/>
    <property type="match status" value="1"/>
</dbReference>
<accession>A0A6P1ZAF3</accession>
<evidence type="ECO:0000256" key="1">
    <source>
        <dbReference type="ARBA" id="ARBA00022485"/>
    </source>
</evidence>
<feature type="domain" description="Nitrite/sulphite reductase 4Fe-4S" evidence="5">
    <location>
        <begin position="1"/>
        <end position="89"/>
    </location>
</feature>
<evidence type="ECO:0000313" key="6">
    <source>
        <dbReference type="EMBL" id="TVM29778.1"/>
    </source>
</evidence>
<dbReference type="Proteomes" id="UP000434052">
    <property type="component" value="Unassembled WGS sequence"/>
</dbReference>
<sequence length="260" mass="28324">VSGCNFNCGESRYRDVGLVGGPHGWTVLVGGNGGRRPRLGDVLVKGLNDDEAEGVGAEFLDLYASEASLKHLTSLFVQTRSIESIREALGVPAIYYPPTIIRRIRKRPPPGGCDGRFSLIWTVRWMCRAWSALSTRQVAAQAYVRRAPAAACSRGQVSPRSRRQSAPAWSAAGLSPSWVPGGASRCQKGCTRADGARKWPRAWAVRLRKVSWSCRCTHCGAGWSQAHSASGDSRPYSRRCWWPGSGPRGWPAACTGRRES</sequence>
<keyword evidence="2" id="KW-0479">Metal-binding</keyword>
<dbReference type="SUPFAM" id="SSF56014">
    <property type="entry name" value="Nitrite and sulphite reductase 4Fe-4S domain-like"/>
    <property type="match status" value="1"/>
</dbReference>
<feature type="non-terminal residue" evidence="6">
    <location>
        <position position="1"/>
    </location>
</feature>
<organism evidence="6 7">
    <name type="scientific">Oceanidesulfovibrio marinus</name>
    <dbReference type="NCBI Taxonomy" id="370038"/>
    <lineage>
        <taxon>Bacteria</taxon>
        <taxon>Pseudomonadati</taxon>
        <taxon>Thermodesulfobacteriota</taxon>
        <taxon>Desulfovibrionia</taxon>
        <taxon>Desulfovibrionales</taxon>
        <taxon>Desulfovibrionaceae</taxon>
        <taxon>Oceanidesulfovibrio</taxon>
    </lineage>
</organism>
<dbReference type="AlphaFoldDB" id="A0A6P1ZAF3"/>
<reference evidence="6 7" key="1">
    <citation type="submission" date="2018-06" db="EMBL/GenBank/DDBJ databases">
        <title>Complete genome of Desulfovibrio marinus P48SEP.</title>
        <authorList>
            <person name="Crispim J.S."/>
            <person name="Vidigal P.M.P."/>
            <person name="Silva L.C.F."/>
            <person name="Araujo L.C."/>
            <person name="Laguardia C.N."/>
            <person name="Dias R.S."/>
            <person name="Sousa M.P."/>
            <person name="Paula S.O."/>
            <person name="Silva C."/>
        </authorList>
    </citation>
    <scope>NUCLEOTIDE SEQUENCE [LARGE SCALE GENOMIC DNA]</scope>
    <source>
        <strain evidence="6 7">P48SEP</strain>
    </source>
</reference>
<feature type="non-terminal residue" evidence="6">
    <location>
        <position position="260"/>
    </location>
</feature>
<dbReference type="GO" id="GO:0016491">
    <property type="term" value="F:oxidoreductase activity"/>
    <property type="evidence" value="ECO:0007669"/>
    <property type="project" value="InterPro"/>
</dbReference>
<evidence type="ECO:0000256" key="4">
    <source>
        <dbReference type="ARBA" id="ARBA00023014"/>
    </source>
</evidence>
<dbReference type="GO" id="GO:0051539">
    <property type="term" value="F:4 iron, 4 sulfur cluster binding"/>
    <property type="evidence" value="ECO:0007669"/>
    <property type="project" value="UniProtKB-KW"/>
</dbReference>
<evidence type="ECO:0000256" key="2">
    <source>
        <dbReference type="ARBA" id="ARBA00022723"/>
    </source>
</evidence>
<gene>
    <name evidence="6" type="ORF">DQK91_21860</name>
</gene>
<protein>
    <recommendedName>
        <fullName evidence="5">Nitrite/sulphite reductase 4Fe-4S domain-containing protein</fullName>
    </recommendedName>
</protein>